<accession>A0ABV1T7F2</accession>
<dbReference type="EMBL" id="JBEOZM010000001">
    <property type="protein sequence ID" value="MER6265959.1"/>
    <property type="molecule type" value="Genomic_DNA"/>
</dbReference>
<proteinExistence type="predicted"/>
<organism evidence="2 3">
    <name type="scientific">Streptomyces sp. 900105755</name>
    <dbReference type="NCBI Taxonomy" id="3154389"/>
    <lineage>
        <taxon>Bacteria</taxon>
        <taxon>Bacillati</taxon>
        <taxon>Actinomycetota</taxon>
        <taxon>Actinomycetes</taxon>
        <taxon>Kitasatosporales</taxon>
        <taxon>Streptomycetaceae</taxon>
        <taxon>Streptomyces</taxon>
    </lineage>
</organism>
<protein>
    <submittedName>
        <fullName evidence="2">Uncharacterized protein</fullName>
    </submittedName>
</protein>
<dbReference type="Proteomes" id="UP001490365">
    <property type="component" value="Unassembled WGS sequence"/>
</dbReference>
<evidence type="ECO:0000313" key="2">
    <source>
        <dbReference type="EMBL" id="MER6265959.1"/>
    </source>
</evidence>
<feature type="compositionally biased region" description="Acidic residues" evidence="1">
    <location>
        <begin position="286"/>
        <end position="298"/>
    </location>
</feature>
<dbReference type="RefSeq" id="WP_351954676.1">
    <property type="nucleotide sequence ID" value="NZ_JBEOZM010000001.1"/>
</dbReference>
<name>A0ABV1T7F2_9ACTN</name>
<feature type="region of interest" description="Disordered" evidence="1">
    <location>
        <begin position="286"/>
        <end position="313"/>
    </location>
</feature>
<reference evidence="2 3" key="1">
    <citation type="submission" date="2024-06" db="EMBL/GenBank/DDBJ databases">
        <title>The Natural Products Discovery Center: Release of the First 8490 Sequenced Strains for Exploring Actinobacteria Biosynthetic Diversity.</title>
        <authorList>
            <person name="Kalkreuter E."/>
            <person name="Kautsar S.A."/>
            <person name="Yang D."/>
            <person name="Bader C.D."/>
            <person name="Teijaro C.N."/>
            <person name="Fluegel L."/>
            <person name="Davis C.M."/>
            <person name="Simpson J.R."/>
            <person name="Lauterbach L."/>
            <person name="Steele A.D."/>
            <person name="Gui C."/>
            <person name="Meng S."/>
            <person name="Li G."/>
            <person name="Viehrig K."/>
            <person name="Ye F."/>
            <person name="Su P."/>
            <person name="Kiefer A.F."/>
            <person name="Nichols A."/>
            <person name="Cepeda A.J."/>
            <person name="Yan W."/>
            <person name="Fan B."/>
            <person name="Jiang Y."/>
            <person name="Adhikari A."/>
            <person name="Zheng C.-J."/>
            <person name="Schuster L."/>
            <person name="Cowan T.M."/>
            <person name="Smanski M.J."/>
            <person name="Chevrette M.G."/>
            <person name="De Carvalho L.P.S."/>
            <person name="Shen B."/>
        </authorList>
    </citation>
    <scope>NUCLEOTIDE SEQUENCE [LARGE SCALE GENOMIC DNA]</scope>
    <source>
        <strain evidence="2 3">NPDC001694</strain>
    </source>
</reference>
<evidence type="ECO:0000256" key="1">
    <source>
        <dbReference type="SAM" id="MobiDB-lite"/>
    </source>
</evidence>
<dbReference type="SUPFAM" id="SSF51182">
    <property type="entry name" value="RmlC-like cupins"/>
    <property type="match status" value="2"/>
</dbReference>
<comment type="caution">
    <text evidence="2">The sequence shown here is derived from an EMBL/GenBank/DDBJ whole genome shotgun (WGS) entry which is preliminary data.</text>
</comment>
<keyword evidence="3" id="KW-1185">Reference proteome</keyword>
<sequence>MKIVPFDDTNWTKDHPTGAVLFQHMLKGEPGTPENFMYTLGRQDADFHMPRHRHNFEQIRLPVRGDMNLGRGLVLGEGQVGYFPEGLSYGPQDDPLGKAAPGERLQLVLQFGGASGYGFMSIEQRRKAWDELLEHGKFVGPYYHFDNGKVQWGLNTIWEHVFGEHLKYPRPRYKNVQIADPKRFNWLPVQGSEGVDHKFMGSFSERGVWIELVRLTEGATWTSLDEGARRLVVVLSGTGTAADDDIGWMTAIQADPGEALSLTASSELELFLVGLPPIVLPRTASDEYDLEELPEQAAEEQAQARPQQPQPAA</sequence>
<gene>
    <name evidence="2" type="ORF">ABT211_01460</name>
</gene>
<evidence type="ECO:0000313" key="3">
    <source>
        <dbReference type="Proteomes" id="UP001490365"/>
    </source>
</evidence>
<dbReference type="InterPro" id="IPR011051">
    <property type="entry name" value="RmlC_Cupin_sf"/>
</dbReference>